<keyword evidence="9 15" id="KW-0406">Ion transport</keyword>
<dbReference type="GO" id="GO:0046961">
    <property type="term" value="F:proton-transporting ATPase activity, rotational mechanism"/>
    <property type="evidence" value="ECO:0007669"/>
    <property type="project" value="TreeGrafter"/>
</dbReference>
<evidence type="ECO:0000256" key="10">
    <source>
        <dbReference type="ARBA" id="ARBA00023136"/>
    </source>
</evidence>
<dbReference type="GO" id="GO:0045259">
    <property type="term" value="C:proton-transporting ATP synthase complex"/>
    <property type="evidence" value="ECO:0007669"/>
    <property type="project" value="UniProtKB-KW"/>
</dbReference>
<evidence type="ECO:0000256" key="12">
    <source>
        <dbReference type="ARBA" id="ARBA00025198"/>
    </source>
</evidence>
<comment type="similarity">
    <text evidence="2 15 16">Belongs to the ATPase B chain family.</text>
</comment>
<keyword evidence="10 15" id="KW-0472">Membrane</keyword>
<evidence type="ECO:0000256" key="8">
    <source>
        <dbReference type="ARBA" id="ARBA00022989"/>
    </source>
</evidence>
<evidence type="ECO:0000256" key="11">
    <source>
        <dbReference type="ARBA" id="ARBA00023310"/>
    </source>
</evidence>
<sequence>MRIDWWTLGLQAINALVLVWLLSRFLFKPVADILARRQAAADRIVDQAEAAKAAAEDEKAKAQAEAARLAASRGDALKQAGEEAEKRKAALIATAREEADKIRSEAEKDIERAQAAGQHKVAEKAGSLAVDIAARLLDRLPDQARVAGFVDGLADGVAALPDDIRADLGADGTPLQIAAARPMTDRERSDCRDALKKALDRDVEIAVSVDPKLIAGLELRGPHAEVRNSFRADLDRLLADLNRHDENQA</sequence>
<evidence type="ECO:0000256" key="3">
    <source>
        <dbReference type="ARBA" id="ARBA00022448"/>
    </source>
</evidence>
<dbReference type="EMBL" id="JALIDZ010000008">
    <property type="protein sequence ID" value="MCT8973718.1"/>
    <property type="molecule type" value="Genomic_DNA"/>
</dbReference>
<evidence type="ECO:0000313" key="18">
    <source>
        <dbReference type="EMBL" id="MCT8973718.1"/>
    </source>
</evidence>
<evidence type="ECO:0000256" key="6">
    <source>
        <dbReference type="ARBA" id="ARBA00022692"/>
    </source>
</evidence>
<evidence type="ECO:0000256" key="1">
    <source>
        <dbReference type="ARBA" id="ARBA00004377"/>
    </source>
</evidence>
<dbReference type="InterPro" id="IPR050059">
    <property type="entry name" value="ATP_synthase_B_chain"/>
</dbReference>
<organism evidence="18 19">
    <name type="scientific">Microbaculum marinisediminis</name>
    <dbReference type="NCBI Taxonomy" id="2931392"/>
    <lineage>
        <taxon>Bacteria</taxon>
        <taxon>Pseudomonadati</taxon>
        <taxon>Pseudomonadota</taxon>
        <taxon>Alphaproteobacteria</taxon>
        <taxon>Hyphomicrobiales</taxon>
        <taxon>Tepidamorphaceae</taxon>
        <taxon>Microbaculum</taxon>
    </lineage>
</organism>
<feature type="coiled-coil region" evidence="17">
    <location>
        <begin position="38"/>
        <end position="116"/>
    </location>
</feature>
<keyword evidence="11 15" id="KW-0066">ATP synthesis</keyword>
<comment type="function">
    <text evidence="13">Component of the F(0) channel, it forms part of the peripheral stalk, linking F(1) to F(0). The b'-subunit is a diverged and duplicated form of b found in plants and photosynthetic bacteria.</text>
</comment>
<keyword evidence="19" id="KW-1185">Reference proteome</keyword>
<evidence type="ECO:0000256" key="7">
    <source>
        <dbReference type="ARBA" id="ARBA00022781"/>
    </source>
</evidence>
<feature type="transmembrane region" description="Helical" evidence="15">
    <location>
        <begin position="6"/>
        <end position="27"/>
    </location>
</feature>
<comment type="subcellular location">
    <subcellularLocation>
        <location evidence="1">Cell inner membrane</location>
        <topology evidence="1">Single-pass membrane protein</topology>
    </subcellularLocation>
    <subcellularLocation>
        <location evidence="15">Cell membrane</location>
        <topology evidence="15">Single-pass membrane protein</topology>
    </subcellularLocation>
</comment>
<dbReference type="GO" id="GO:0005886">
    <property type="term" value="C:plasma membrane"/>
    <property type="evidence" value="ECO:0007669"/>
    <property type="project" value="UniProtKB-SubCell"/>
</dbReference>
<dbReference type="CDD" id="cd06503">
    <property type="entry name" value="ATP-synt_Fo_b"/>
    <property type="match status" value="1"/>
</dbReference>
<dbReference type="RefSeq" id="WP_261617298.1">
    <property type="nucleotide sequence ID" value="NZ_JALIDZ010000008.1"/>
</dbReference>
<dbReference type="Proteomes" id="UP001320898">
    <property type="component" value="Unassembled WGS sequence"/>
</dbReference>
<evidence type="ECO:0000256" key="9">
    <source>
        <dbReference type="ARBA" id="ARBA00023065"/>
    </source>
</evidence>
<keyword evidence="3 15" id="KW-0813">Transport</keyword>
<dbReference type="PANTHER" id="PTHR33445">
    <property type="entry name" value="ATP SYNTHASE SUBUNIT B', CHLOROPLASTIC"/>
    <property type="match status" value="1"/>
</dbReference>
<dbReference type="Pfam" id="PF00430">
    <property type="entry name" value="ATP-synt_B"/>
    <property type="match status" value="1"/>
</dbReference>
<comment type="subunit">
    <text evidence="14 15">F-type ATPases have 2 components, F(1) - the catalytic core - and F(0) - the membrane proton channel. F(1) has five subunits: alpha(3), beta(3), gamma(1), delta(1), epsilon(1). F(0) has three main subunits: a(1), b(2) and c(10-14). The alpha and beta chains form an alternating ring which encloses part of the gamma chain. F(1) is attached to F(0) by a central stalk formed by the gamma and epsilon chains, while a peripheral stalk is formed by the delta and b chains.</text>
</comment>
<keyword evidence="5 15" id="KW-0138">CF(0)</keyword>
<evidence type="ECO:0000256" key="5">
    <source>
        <dbReference type="ARBA" id="ARBA00022547"/>
    </source>
</evidence>
<keyword evidence="17" id="KW-0175">Coiled coil</keyword>
<dbReference type="HAMAP" id="MF_01398">
    <property type="entry name" value="ATP_synth_b_bprime"/>
    <property type="match status" value="1"/>
</dbReference>
<evidence type="ECO:0000256" key="17">
    <source>
        <dbReference type="SAM" id="Coils"/>
    </source>
</evidence>
<keyword evidence="6 15" id="KW-0812">Transmembrane</keyword>
<comment type="caution">
    <text evidence="18">The sequence shown here is derived from an EMBL/GenBank/DDBJ whole genome shotgun (WGS) entry which is preliminary data.</text>
</comment>
<evidence type="ECO:0000256" key="15">
    <source>
        <dbReference type="HAMAP-Rule" id="MF_01398"/>
    </source>
</evidence>
<keyword evidence="4 15" id="KW-1003">Cell membrane</keyword>
<dbReference type="PANTHER" id="PTHR33445:SF2">
    <property type="entry name" value="ATP SYNTHASE SUBUNIT B', CHLOROPLASTIC"/>
    <property type="match status" value="1"/>
</dbReference>
<evidence type="ECO:0000256" key="2">
    <source>
        <dbReference type="ARBA" id="ARBA00005513"/>
    </source>
</evidence>
<evidence type="ECO:0000256" key="13">
    <source>
        <dbReference type="ARBA" id="ARBA00025614"/>
    </source>
</evidence>
<accession>A0AAW5R4B2</accession>
<comment type="function">
    <text evidence="12 15">F(1)F(0) ATP synthase produces ATP from ADP in the presence of a proton or sodium gradient. F-type ATPases consist of two structural domains, F(1) containing the extramembraneous catalytic core and F(0) containing the membrane proton channel, linked together by a central stalk and a peripheral stalk. During catalysis, ATP synthesis in the catalytic domain of F(1) is coupled via a rotary mechanism of the central stalk subunits to proton translocation.</text>
</comment>
<dbReference type="Pfam" id="PF00213">
    <property type="entry name" value="OSCP"/>
    <property type="match status" value="1"/>
</dbReference>
<evidence type="ECO:0000256" key="4">
    <source>
        <dbReference type="ARBA" id="ARBA00022475"/>
    </source>
</evidence>
<protein>
    <recommendedName>
        <fullName evidence="15">ATP synthase subunit b</fullName>
    </recommendedName>
    <alternativeName>
        <fullName evidence="15">ATP synthase F(0) sector subunit b</fullName>
    </alternativeName>
    <alternativeName>
        <fullName evidence="15">ATPase subunit I</fullName>
    </alternativeName>
    <alternativeName>
        <fullName evidence="15">F-type ATPase subunit b</fullName>
        <shortName evidence="15">F-ATPase subunit b</shortName>
    </alternativeName>
</protein>
<gene>
    <name evidence="15" type="primary">atpF</name>
    <name evidence="18" type="ORF">MUB46_17780</name>
</gene>
<evidence type="ECO:0000313" key="19">
    <source>
        <dbReference type="Proteomes" id="UP001320898"/>
    </source>
</evidence>
<keyword evidence="7 15" id="KW-0375">Hydrogen ion transport</keyword>
<dbReference type="GO" id="GO:0046933">
    <property type="term" value="F:proton-transporting ATP synthase activity, rotational mechanism"/>
    <property type="evidence" value="ECO:0007669"/>
    <property type="project" value="UniProtKB-UniRule"/>
</dbReference>
<dbReference type="InterPro" id="IPR002146">
    <property type="entry name" value="ATP_synth_b/b'su_bac/chlpt"/>
</dbReference>
<name>A0AAW5R4B2_9HYPH</name>
<evidence type="ECO:0000256" key="16">
    <source>
        <dbReference type="RuleBase" id="RU003848"/>
    </source>
</evidence>
<dbReference type="AlphaFoldDB" id="A0AAW5R4B2"/>
<keyword evidence="8 15" id="KW-1133">Transmembrane helix</keyword>
<evidence type="ECO:0000256" key="14">
    <source>
        <dbReference type="ARBA" id="ARBA00025830"/>
    </source>
</evidence>
<reference evidence="18 19" key="1">
    <citation type="submission" date="2022-04" db="EMBL/GenBank/DDBJ databases">
        <authorList>
            <person name="Ye Y.-Q."/>
            <person name="Du Z.-J."/>
        </authorList>
    </citation>
    <scope>NUCLEOTIDE SEQUENCE [LARGE SCALE GENOMIC DNA]</scope>
    <source>
        <strain evidence="18 19">A6E488</strain>
    </source>
</reference>
<proteinExistence type="inferred from homology"/>
<dbReference type="InterPro" id="IPR000711">
    <property type="entry name" value="ATPase_OSCP/dsu"/>
</dbReference>